<dbReference type="InterPro" id="IPR025110">
    <property type="entry name" value="AMP-bd_C"/>
</dbReference>
<organism evidence="7 8">
    <name type="scientific">Cloeon dipterum</name>
    <dbReference type="NCBI Taxonomy" id="197152"/>
    <lineage>
        <taxon>Eukaryota</taxon>
        <taxon>Metazoa</taxon>
        <taxon>Ecdysozoa</taxon>
        <taxon>Arthropoda</taxon>
        <taxon>Hexapoda</taxon>
        <taxon>Insecta</taxon>
        <taxon>Pterygota</taxon>
        <taxon>Palaeoptera</taxon>
        <taxon>Ephemeroptera</taxon>
        <taxon>Pisciforma</taxon>
        <taxon>Baetidae</taxon>
        <taxon>Cloeon</taxon>
    </lineage>
</organism>
<dbReference type="GO" id="GO:0005777">
    <property type="term" value="C:peroxisome"/>
    <property type="evidence" value="ECO:0007669"/>
    <property type="project" value="UniProtKB-SubCell"/>
</dbReference>
<dbReference type="EMBL" id="CADEPI010000009">
    <property type="protein sequence ID" value="CAB3362654.1"/>
    <property type="molecule type" value="Genomic_DNA"/>
</dbReference>
<comment type="subcellular location">
    <subcellularLocation>
        <location evidence="1">Peroxisome</location>
    </subcellularLocation>
</comment>
<feature type="domain" description="AMP-binding enzyme C-terminal" evidence="6">
    <location>
        <begin position="448"/>
        <end position="524"/>
    </location>
</feature>
<dbReference type="Proteomes" id="UP000494165">
    <property type="component" value="Unassembled WGS sequence"/>
</dbReference>
<reference evidence="7 8" key="1">
    <citation type="submission" date="2020-04" db="EMBL/GenBank/DDBJ databases">
        <authorList>
            <person name="Alioto T."/>
            <person name="Alioto T."/>
            <person name="Gomez Garrido J."/>
        </authorList>
    </citation>
    <scope>NUCLEOTIDE SEQUENCE [LARGE SCALE GENOMIC DNA]</scope>
</reference>
<protein>
    <recommendedName>
        <fullName evidence="9">AMP-dependent synthetase/ligase domain-containing protein</fullName>
    </recommendedName>
</protein>
<dbReference type="PANTHER" id="PTHR24096">
    <property type="entry name" value="LONG-CHAIN-FATTY-ACID--COA LIGASE"/>
    <property type="match status" value="1"/>
</dbReference>
<dbReference type="InterPro" id="IPR020845">
    <property type="entry name" value="AMP-binding_CS"/>
</dbReference>
<evidence type="ECO:0008006" key="9">
    <source>
        <dbReference type="Google" id="ProtNLM"/>
    </source>
</evidence>
<evidence type="ECO:0000256" key="1">
    <source>
        <dbReference type="ARBA" id="ARBA00004275"/>
    </source>
</evidence>
<keyword evidence="8" id="KW-1185">Reference proteome</keyword>
<dbReference type="PROSITE" id="PS00455">
    <property type="entry name" value="AMP_BINDING"/>
    <property type="match status" value="1"/>
</dbReference>
<evidence type="ECO:0000313" key="7">
    <source>
        <dbReference type="EMBL" id="CAB3362654.1"/>
    </source>
</evidence>
<accession>A0A8S1C415</accession>
<feature type="domain" description="AMP-dependent synthetase/ligase" evidence="5">
    <location>
        <begin position="27"/>
        <end position="397"/>
    </location>
</feature>
<dbReference type="AlphaFoldDB" id="A0A8S1C415"/>
<comment type="similarity">
    <text evidence="2">Belongs to the ATP-dependent AMP-binding enzyme family.</text>
</comment>
<gene>
    <name evidence="7" type="ORF">CLODIP_2_CD14350</name>
</gene>
<dbReference type="InterPro" id="IPR000873">
    <property type="entry name" value="AMP-dep_synth/lig_dom"/>
</dbReference>
<dbReference type="OrthoDB" id="10253869at2759"/>
<comment type="caution">
    <text evidence="7">The sequence shown here is derived from an EMBL/GenBank/DDBJ whole genome shotgun (WGS) entry which is preliminary data.</text>
</comment>
<sequence length="538" mass="60363">MQQGETFGKVPDISFTDFLFSGFEETSSYKDRPWIVDIPSGRSVTFGQVKEDAVKIASGLARLGFRQGDVLYFVTYEVARLFLVKVGVWLLGGVVRGCSQNELPDDYARQIKESAVKFVLVDSETIQVIQPALDILKYDGCIISLDDEPIPGTTHISKLLADDGSALKQPTITNPKEDSLVILNTSGSTGNPKGVVHTHYSIVENMKSLRNLPLEDSLIEFMINYGLGIFILAMHYLNTGRTIYHINKFERGTYFDYLTTYKPRSILFYPHVANWFARCDDQLETLRDANIIKLMLVGGWVLDPTTADLLCGKLSNTHLIQIYGMTEIGFSTSTKKGQIKPLKLDRCTSEGQVVTSSGMLLPSYEGKILGVFDKKRVGPHELGELYVRSPCIAKGYLMPGNKMQKLTDEEGWFQTGDIGIQDEMGNIYIKERARFMYKHHMDFVLPSEIEAVLLEHPDVQEAGVVGMPHPTTNSSSRAFVVIKKGGKRNEEELCKFISDRLHYSKHLHSGVRFVEKLPVNKGGKLDRKALRQFALDNN</sequence>
<dbReference type="Pfam" id="PF00501">
    <property type="entry name" value="AMP-binding"/>
    <property type="match status" value="1"/>
</dbReference>
<evidence type="ECO:0000259" key="6">
    <source>
        <dbReference type="Pfam" id="PF13193"/>
    </source>
</evidence>
<dbReference type="SUPFAM" id="SSF56801">
    <property type="entry name" value="Acetyl-CoA synthetase-like"/>
    <property type="match status" value="1"/>
</dbReference>
<keyword evidence="4" id="KW-0576">Peroxisome</keyword>
<keyword evidence="3" id="KW-0436">Ligase</keyword>
<dbReference type="InterPro" id="IPR045851">
    <property type="entry name" value="AMP-bd_C_sf"/>
</dbReference>
<dbReference type="GO" id="GO:0016405">
    <property type="term" value="F:CoA-ligase activity"/>
    <property type="evidence" value="ECO:0007669"/>
    <property type="project" value="TreeGrafter"/>
</dbReference>
<evidence type="ECO:0000256" key="4">
    <source>
        <dbReference type="ARBA" id="ARBA00023140"/>
    </source>
</evidence>
<name>A0A8S1C415_9INSE</name>
<dbReference type="Gene3D" id="3.40.50.12780">
    <property type="entry name" value="N-terminal domain of ligase-like"/>
    <property type="match status" value="1"/>
</dbReference>
<evidence type="ECO:0000256" key="2">
    <source>
        <dbReference type="ARBA" id="ARBA00006432"/>
    </source>
</evidence>
<evidence type="ECO:0000256" key="3">
    <source>
        <dbReference type="ARBA" id="ARBA00022598"/>
    </source>
</evidence>
<dbReference type="PANTHER" id="PTHR24096:SF149">
    <property type="entry name" value="AMP-BINDING DOMAIN-CONTAINING PROTEIN-RELATED"/>
    <property type="match status" value="1"/>
</dbReference>
<evidence type="ECO:0000313" key="8">
    <source>
        <dbReference type="Proteomes" id="UP000494165"/>
    </source>
</evidence>
<dbReference type="Pfam" id="PF13193">
    <property type="entry name" value="AMP-binding_C"/>
    <property type="match status" value="1"/>
</dbReference>
<dbReference type="Gene3D" id="3.30.300.30">
    <property type="match status" value="1"/>
</dbReference>
<evidence type="ECO:0000259" key="5">
    <source>
        <dbReference type="Pfam" id="PF00501"/>
    </source>
</evidence>
<dbReference type="InterPro" id="IPR042099">
    <property type="entry name" value="ANL_N_sf"/>
</dbReference>
<proteinExistence type="inferred from homology"/>